<evidence type="ECO:0000259" key="3">
    <source>
        <dbReference type="Pfam" id="PF18413"/>
    </source>
</evidence>
<protein>
    <submittedName>
        <fullName evidence="5">Neuraminidase-like domain-containing protein</fullName>
    </submittedName>
</protein>
<accession>A0AB39P3D6</accession>
<feature type="compositionally biased region" description="Pro residues" evidence="1">
    <location>
        <begin position="985"/>
        <end position="996"/>
    </location>
</feature>
<feature type="domain" description="Neuraminidase-like" evidence="3">
    <location>
        <begin position="1727"/>
        <end position="1855"/>
    </location>
</feature>
<feature type="domain" description="ABC toxin N-terminal" evidence="4">
    <location>
        <begin position="1569"/>
        <end position="1695"/>
    </location>
</feature>
<dbReference type="InterPro" id="IPR041079">
    <property type="entry name" value="Neuraminidase-like"/>
</dbReference>
<feature type="domain" description="Tc toxin complex TcA C-terminal TcB-binding" evidence="2">
    <location>
        <begin position="2641"/>
        <end position="2926"/>
    </location>
</feature>
<reference evidence="5" key="1">
    <citation type="submission" date="2024-07" db="EMBL/GenBank/DDBJ databases">
        <authorList>
            <person name="Yu S.T."/>
        </authorList>
    </citation>
    <scope>NUCLEOTIDE SEQUENCE</scope>
    <source>
        <strain evidence="5">R21</strain>
    </source>
</reference>
<evidence type="ECO:0000259" key="4">
    <source>
        <dbReference type="Pfam" id="PF20220"/>
    </source>
</evidence>
<dbReference type="InterPro" id="IPR046839">
    <property type="entry name" value="ABC_toxin_N"/>
</dbReference>
<dbReference type="InterPro" id="IPR040840">
    <property type="entry name" value="TcA_TcB_BD"/>
</dbReference>
<name>A0AB39P3D6_9ACTN</name>
<dbReference type="Pfam" id="PF18276">
    <property type="entry name" value="TcA_TcB_BD"/>
    <property type="match status" value="1"/>
</dbReference>
<feature type="region of interest" description="Disordered" evidence="1">
    <location>
        <begin position="971"/>
        <end position="1021"/>
    </location>
</feature>
<organism evidence="5">
    <name type="scientific">Streptomyces sp. R21</name>
    <dbReference type="NCBI Taxonomy" id="3238627"/>
    <lineage>
        <taxon>Bacteria</taxon>
        <taxon>Bacillati</taxon>
        <taxon>Actinomycetota</taxon>
        <taxon>Actinomycetes</taxon>
        <taxon>Kitasatosporales</taxon>
        <taxon>Streptomycetaceae</taxon>
        <taxon>Streptomyces</taxon>
    </lineage>
</organism>
<evidence type="ECO:0000259" key="2">
    <source>
        <dbReference type="Pfam" id="PF18276"/>
    </source>
</evidence>
<dbReference type="Pfam" id="PF20220">
    <property type="entry name" value="ABC_toxin_N"/>
    <property type="match status" value="1"/>
</dbReference>
<gene>
    <name evidence="5" type="ORF">AB5J56_06055</name>
</gene>
<feature type="region of interest" description="Disordered" evidence="1">
    <location>
        <begin position="1"/>
        <end position="22"/>
    </location>
</feature>
<dbReference type="EMBL" id="CP163435">
    <property type="protein sequence ID" value="XDQ24288.1"/>
    <property type="molecule type" value="Genomic_DNA"/>
</dbReference>
<dbReference type="SUPFAM" id="SSF49464">
    <property type="entry name" value="Carboxypeptidase regulatory domain-like"/>
    <property type="match status" value="1"/>
</dbReference>
<dbReference type="Pfam" id="PF18413">
    <property type="entry name" value="Neuraminidase"/>
    <property type="match status" value="1"/>
</dbReference>
<evidence type="ECO:0000256" key="1">
    <source>
        <dbReference type="SAM" id="MobiDB-lite"/>
    </source>
</evidence>
<dbReference type="RefSeq" id="WP_369230798.1">
    <property type="nucleotide sequence ID" value="NZ_CP163435.1"/>
</dbReference>
<proteinExistence type="predicted"/>
<sequence>MSETDRQGTVTGTVTRPDGSGAAGVTITVSARLLRTERPVGEAVTDASGRYRIPYTSLAGPPDLVVRAAADGYPGTETVLENPGPATTADLVLPPDGRSEYATVLADLAPHLDGTSLADLNRGDFAYLARVTGRDPLQCAHLTTADGHATATGLSAEAFYGLLRQGLGPGLAQLVARPEADLGAALHAAADAGTIGPGLDADAFVTALRVQEATALAAAIGEESPVTALFALALPEQAVRERAFHTWLGRKPGSAAFWTALRADEQTAPHADRLRLSLRLGALTGNNIPLVRLLLDRFDEGHLGHPRDLARIDTADWARLIETAGGPPQHVTALAADTGTAPTTDYADLVAALAAEAYPTAHIAHGLATEDPEAPAARFLAENPQFDLVATPVTTVTVPDESARAELGGIQRLMKLSPRYPAVRAVRAAGFDSAAAIAELPEGEFTARLTSTTEGIDAEQAAAVHARARYVHAATVNLVADLRTVGQFKVPWLAGLPSAQALAEQVPGWDELFGPADYCACSDCRSVTGQAAYLVDLLMYLRRLDYGDGSVARELKRRRADLWDVQLTCDNTNLQLPYVDLVCEVLETAVVHGSTEPGATDRQTSGDPALLRVQPQHIDPVAYDRLRTAVYPWNLPFDLWGEQIRTCLDHLGVRRHQLMATLRPAAAASTPVAVEALGLPPVAGAVIAGEPVSPGRTVAEFYGRPAATPAAVLLNDLSTVRNLLDAASMRYAELLAALDTRFVNPGTALTVVSTDPADPCNTRLMTVQGLSLPALDRLHRFTRLRRALDLPAADLDLLLYTGPGPGRLDSAFLRGLVAVRRLTARLDLTLEQVVCFYDNLPTHRYETADQLPLYDRLFADPSVVTAEPGQADPFALNADRTELKVIGSLVDPVVTAALLAVLEITDEELAELVTGRRSVTPSRLLDLANLTALYRTVTLARALELPVPELLRLIELYGNGGPFPTDFDDYDGGEPELLSGRPVRHPAPWPSVPGGPDPELVGGAPMARPGHPDAPRTPSAPVDELVPVTEQFLDAVDELLARGFTVPEVDAVLTGSVPAHDGPLPDDTVLAVTLTGLRSALQAVHQQTAQTADDKGDLTHKGLALLGWDAALVDEVMTTLLGTAVYTAELAALPTGVALPPAMKFEPPEPGSAETGRLLITGPMSTALRDRLANRAVPAFAAAVKTLYQAPRVYVTTRMKALRLPVYAAPLESQPVDLKLPAALAGKVFYDVSALALRCKAYLSGDELTALRAASADDRFRAAVDALGIAQEADPEPGNAFLGAEDAAAMFDAENVSPAARFARVLTKLNPYLRRTLSEITVKQQLGAAVGLDQASADVLLGGWLRSPSKPLALEDFLTSRFVGSDPSVVITRGGFPEQFTTLILLHRVALVLTRLRITAEQIPWVFDFAASSGWLDLNLLPPRPFPGASPIFARFVRLLDLARLRDRIPGAARTLRAVFTVARDPQATVDTVLDEIGAQTRWDRADLGTLCGPDLLNLPAPADLRAETGLRALLAAVTLLRRTGVSAERATGWLAPAPTAQAAQAAWQAAKAQHPLADWPATGGALQDRLRERRRASLVAYLTANPFLDQRGLPYWHDSATLFDYFLLDVEMGACQLTTRIAQAVFSVQLFVQRLRLNLEYVSPNPYGPDLWRDWDWMRSYRLWEANQKIFLYPENYFEPDLRTTKSPFFTELENTLLQKELTSENAVRAVEQYVAQLDKASRMRPCGVYTDVPEGTESTLYVCAHTVSTPREYYIRSWTRKREWTPWERIDLDIESDTLIPVVWNGRLHLFWPTYTLASDPGEVKMPQGNTAMGQPERYWKAQLNWSRRVNGTWEAKRSTKGTLRIDAPEYNRDPEYFTTRYPWHQNFCFRPFIDPRSGDLVVFCVSRFWGEGDGTVNLNSGSFRFSPGLGETVLDDIAFHLTPYEEAPAVPVIYRTPTEFSHNEKVELPHDIEMPAYDGHVFVIDPSRRFTDQANNSIHVLRQTPGVQLYRILNATQIPLTWDQFAVFFSDSERCFLIEGHPNALPMLRDELAPGREFNRPALTAGSELVALAQSGNFSRELSPPDGAPAPSALGTAADPVALAASGTVSFQRFYHPRMRYFAQVLAASGPDALYERDLQIWPGGFDFREWYDANTDNVVGPYPGEPVEFALTDAYGDYNWELFFHVPLLIAQRLSANQRFEEAQQWFHYIFDPSNRENYYPRPQRFWITKPFHEANDDTYIPQRIQKILEALANGDEATAKLVQYWLEHPFQPDAVARLRTTAYQKAVVMKYLDNLIAWGDQLFRQDTLESVNQATQLYLLASELLGRRPEEITGRAVPQPQSYRTLIETPTAADPVVAAENLVAAPDGPATPAIRPGVNLRWLNYFCLPRNDKLAGYWDLVEDRLFKIRHCQNIDGVQRQLALFGAPIDPALLARATAAGLDLTAVLDDISAPLPHYRYTPMVAKAKELAAEVRAFGGALLAALEKRDAEALARLRSGHELALLDAAREVRGRQVKEADEALAALEKSKAVADDKKRYYAELRRTPLNTGEKAQSELHRGALKDQDEAADYNLAAALVGWMPDIKVGTPTTMGATWGSSNAMAMLKGQAEAASARASRKGSEGAQQLTLVGYERRAQEWAFQEGQAGIESEQFAGQIAAAEMRQAIAVKELQNHDLQRANTLEADRFMRGKFTNTELYDWMAAQLSTTYFQAYQLAHDTAKRAERSYRHELGVQDSSFVNFGYWDSLHRGLLAGERLAADLNRMDAAYLENNAREFELTKRISLAQLDPSALLALKETGTCYLSLPEALFDLDTPGHYFRRIRSVAVTVPCVAGPYSSVNLTVRLLGSSVRVDPKVPAGAKYARGRSDTRFRDYTGPIQTVVTSTGQDDTGLFETSLRDERFLPFEGAGVIGEWQLSLPSVFRQFDYESITDVVLHVRYTARDGGDNLARPVVDELHDALKTWVHAGGGKGLYRVFSARREFADRWTRFLVPNGAEDPKLTFTLSARRFPHLFAGYPIKVAKPQVVLVLSRDLTADGDLRYVTAYGEADAALPLTLTAPDSRRQDTAKLKADAALKGQPRGAFTGLDGNVHDADQPWTVTLSREQIGALPAVLVRDGLLNPDAVVDLLLVWEYQVDPGPEDSDARTP</sequence>
<evidence type="ECO:0000313" key="5">
    <source>
        <dbReference type="EMBL" id="XDQ24288.1"/>
    </source>
</evidence>
<dbReference type="InterPro" id="IPR008969">
    <property type="entry name" value="CarboxyPept-like_regulatory"/>
</dbReference>